<dbReference type="InterPro" id="IPR017520">
    <property type="entry name" value="CHP03086"/>
</dbReference>
<protein>
    <submittedName>
        <fullName evidence="3">TIGR03086 family metal-binding protein</fullName>
    </submittedName>
</protein>
<dbReference type="RefSeq" id="WP_378302594.1">
    <property type="nucleotide sequence ID" value="NZ_JBHTJA010000059.1"/>
</dbReference>
<keyword evidence="4" id="KW-1185">Reference proteome</keyword>
<evidence type="ECO:0000256" key="1">
    <source>
        <dbReference type="SAM" id="MobiDB-lite"/>
    </source>
</evidence>
<dbReference type="Pfam" id="PF11716">
    <property type="entry name" value="MDMPI_N"/>
    <property type="match status" value="1"/>
</dbReference>
<reference evidence="4" key="1">
    <citation type="journal article" date="2019" name="Int. J. Syst. Evol. Microbiol.">
        <title>The Global Catalogue of Microorganisms (GCM) 10K type strain sequencing project: providing services to taxonomists for standard genome sequencing and annotation.</title>
        <authorList>
            <consortium name="The Broad Institute Genomics Platform"/>
            <consortium name="The Broad Institute Genome Sequencing Center for Infectious Disease"/>
            <person name="Wu L."/>
            <person name="Ma J."/>
        </authorList>
    </citation>
    <scope>NUCLEOTIDE SEQUENCE [LARGE SCALE GENOMIC DNA]</scope>
    <source>
        <strain evidence="4">JCM 31202</strain>
    </source>
</reference>
<feature type="domain" description="Mycothiol-dependent maleylpyruvate isomerase metal-binding" evidence="2">
    <location>
        <begin position="9"/>
        <end position="131"/>
    </location>
</feature>
<dbReference type="Gene3D" id="1.20.120.450">
    <property type="entry name" value="dinb family like domain"/>
    <property type="match status" value="1"/>
</dbReference>
<dbReference type="NCBIfam" id="TIGR03086">
    <property type="entry name" value="TIGR03086 family metal-binding protein"/>
    <property type="match status" value="1"/>
</dbReference>
<comment type="caution">
    <text evidence="3">The sequence shown here is derived from an EMBL/GenBank/DDBJ whole genome shotgun (WGS) entry which is preliminary data.</text>
</comment>
<dbReference type="NCBIfam" id="TIGR03083">
    <property type="entry name" value="maleylpyruvate isomerase family mycothiol-dependent enzyme"/>
    <property type="match status" value="1"/>
</dbReference>
<organism evidence="3 4">
    <name type="scientific">Actinomadura sediminis</name>
    <dbReference type="NCBI Taxonomy" id="1038904"/>
    <lineage>
        <taxon>Bacteria</taxon>
        <taxon>Bacillati</taxon>
        <taxon>Actinomycetota</taxon>
        <taxon>Actinomycetes</taxon>
        <taxon>Streptosporangiales</taxon>
        <taxon>Thermomonosporaceae</taxon>
        <taxon>Actinomadura</taxon>
    </lineage>
</organism>
<dbReference type="InterPro" id="IPR024344">
    <property type="entry name" value="MDMPI_metal-binding"/>
</dbReference>
<dbReference type="InterPro" id="IPR034660">
    <property type="entry name" value="DinB/YfiT-like"/>
</dbReference>
<evidence type="ECO:0000313" key="4">
    <source>
        <dbReference type="Proteomes" id="UP001596972"/>
    </source>
</evidence>
<proteinExistence type="predicted"/>
<gene>
    <name evidence="3" type="ORF">ACFQ11_24650</name>
</gene>
<name>A0ABW3EWE5_9ACTN</name>
<dbReference type="SUPFAM" id="SSF109854">
    <property type="entry name" value="DinB/YfiT-like putative metalloenzymes"/>
    <property type="match status" value="1"/>
</dbReference>
<dbReference type="Proteomes" id="UP001596972">
    <property type="component" value="Unassembled WGS sequence"/>
</dbReference>
<dbReference type="InterPro" id="IPR017517">
    <property type="entry name" value="Maleyloyr_isom"/>
</dbReference>
<evidence type="ECO:0000313" key="3">
    <source>
        <dbReference type="EMBL" id="MFD0903607.1"/>
    </source>
</evidence>
<sequence>MTPTTDHGPATRRLAGLLAAIPDSALAMPTPCADMNLAALLDHVHGLSIAFTEAAAKKWPEGGSRRPDVDAANLAPGWRVEIPEALDGLAAAWRDPAAWEGMTEAGGVQMPGEVAANVALNEIVVHGWDVARATGQSYEAGADEIEACLAFVGPSVEESGGAGIEGLFGPAVAVPADAEPLDRLIALTGRDPGWAPPNQSPVRRTPAP</sequence>
<accession>A0ABW3EWE5</accession>
<evidence type="ECO:0000259" key="2">
    <source>
        <dbReference type="Pfam" id="PF11716"/>
    </source>
</evidence>
<dbReference type="EMBL" id="JBHTJA010000059">
    <property type="protein sequence ID" value="MFD0903607.1"/>
    <property type="molecule type" value="Genomic_DNA"/>
</dbReference>
<feature type="region of interest" description="Disordered" evidence="1">
    <location>
        <begin position="188"/>
        <end position="208"/>
    </location>
</feature>